<evidence type="ECO:0000313" key="2">
    <source>
        <dbReference type="Proteomes" id="UP000664771"/>
    </source>
</evidence>
<proteinExistence type="predicted"/>
<dbReference type="RefSeq" id="WP_207878623.1">
    <property type="nucleotide sequence ID" value="NZ_JAFVMF010000001.1"/>
</dbReference>
<dbReference type="Proteomes" id="UP000664771">
    <property type="component" value="Unassembled WGS sequence"/>
</dbReference>
<accession>A0ABS3LR95</accession>
<organism evidence="1 2">
    <name type="scientific">Acetobacter sacchari</name>
    <dbReference type="NCBI Taxonomy" id="2661687"/>
    <lineage>
        <taxon>Bacteria</taxon>
        <taxon>Pseudomonadati</taxon>
        <taxon>Pseudomonadota</taxon>
        <taxon>Alphaproteobacteria</taxon>
        <taxon>Acetobacterales</taxon>
        <taxon>Acetobacteraceae</taxon>
        <taxon>Acetobacter</taxon>
    </lineage>
</organism>
<sequence length="108" mass="12519">MISEEQLEAAARSYYDYCDGSWETLNPMAQSLYRTRMRLALNTFVATLWRDIASAPKDGTAVLLFNHIDGRGDYTWLDRWDPEYGRWITAPKARATHWMPIPPAPDPR</sequence>
<keyword evidence="2" id="KW-1185">Reference proteome</keyword>
<evidence type="ECO:0000313" key="1">
    <source>
        <dbReference type="EMBL" id="MBO1358442.1"/>
    </source>
</evidence>
<protein>
    <recommendedName>
        <fullName evidence="3">DUF551 domain-containing protein</fullName>
    </recommendedName>
</protein>
<name>A0ABS3LR95_9PROT</name>
<comment type="caution">
    <text evidence="1">The sequence shown here is derived from an EMBL/GenBank/DDBJ whole genome shotgun (WGS) entry which is preliminary data.</text>
</comment>
<gene>
    <name evidence="1" type="ORF">J2D73_01335</name>
</gene>
<reference evidence="1 2" key="1">
    <citation type="submission" date="2021-03" db="EMBL/GenBank/DDBJ databases">
        <title>The complete genome sequence of Acetobacter sacchari TBRC 11175.</title>
        <authorList>
            <person name="Charoenyingcharoen P."/>
            <person name="Yukphan P."/>
        </authorList>
    </citation>
    <scope>NUCLEOTIDE SEQUENCE [LARGE SCALE GENOMIC DNA]</scope>
    <source>
        <strain evidence="1 2">TBRC 11175</strain>
    </source>
</reference>
<dbReference type="EMBL" id="JAFVMF010000001">
    <property type="protein sequence ID" value="MBO1358442.1"/>
    <property type="molecule type" value="Genomic_DNA"/>
</dbReference>
<evidence type="ECO:0008006" key="3">
    <source>
        <dbReference type="Google" id="ProtNLM"/>
    </source>
</evidence>